<dbReference type="EMBL" id="JACBFH010000001">
    <property type="protein sequence ID" value="NYY94429.1"/>
    <property type="molecule type" value="Genomic_DNA"/>
</dbReference>
<reference evidence="2 3" key="3">
    <citation type="journal article" date="2022" name="Int. J. Syst. Evol. Microbiol.">
        <title>Strains of Bradyrhizobium barranii sp. nov. associated with legumes native to Canada are symbionts of soybeans and belong to different subspecies (subsp. barranii subsp. nov. and subsp. apii subsp. nov.) and symbiovars (sv. glycinearum and sv. septentrionale).</title>
        <authorList>
            <person name="Bromfield E.S.P."/>
            <person name="Cloutier S."/>
            <person name="Wasai-Hara S."/>
            <person name="Minamisawa K."/>
        </authorList>
    </citation>
    <scope>NUCLEOTIDE SEQUENCE [LARGE SCALE GENOMIC DNA]</scope>
    <source>
        <strain evidence="2 3">323S2</strain>
    </source>
</reference>
<reference evidence="1" key="2">
    <citation type="submission" date="2020-06" db="EMBL/GenBank/DDBJ databases">
        <title>Whole Genome Sequence of Bradyrhizobium sp. Strain 323S2.</title>
        <authorList>
            <person name="Bromfield E.S.P."/>
        </authorList>
    </citation>
    <scope>NUCLEOTIDE SEQUENCE [LARGE SCALE GENOMIC DNA]</scope>
    <source>
        <strain evidence="1">323S2</strain>
    </source>
</reference>
<proteinExistence type="predicted"/>
<dbReference type="AlphaFoldDB" id="A0A7Z0TUP5"/>
<organism evidence="1">
    <name type="scientific">Bradyrhizobium barranii subsp. barranii</name>
    <dbReference type="NCBI Taxonomy" id="2823807"/>
    <lineage>
        <taxon>Bacteria</taxon>
        <taxon>Pseudomonadati</taxon>
        <taxon>Pseudomonadota</taxon>
        <taxon>Alphaproteobacteria</taxon>
        <taxon>Hyphomicrobiales</taxon>
        <taxon>Nitrobacteraceae</taxon>
        <taxon>Bradyrhizobium</taxon>
        <taxon>Bradyrhizobium barranii</taxon>
    </lineage>
</organism>
<gene>
    <name evidence="2" type="ORF">G6321_00027865</name>
    <name evidence="1" type="ORF">G6321_40370</name>
</gene>
<name>A0A7Z0TUP5_9BRAD</name>
<dbReference type="RefSeq" id="WP_166352959.1">
    <property type="nucleotide sequence ID" value="NZ_CP088280.1"/>
</dbReference>
<reference evidence="2 3" key="1">
    <citation type="journal article" date="2017" name="Syst. Appl. Microbiol.">
        <title>Soybeans inoculated with root zone soils of Canadian native legumes harbour diverse and novel Bradyrhizobium spp. that possess agricultural potential.</title>
        <authorList>
            <person name="Bromfield E.S.P."/>
            <person name="Cloutier S."/>
            <person name="Tambong J.T."/>
            <person name="Tran Thi T.V."/>
        </authorList>
    </citation>
    <scope>NUCLEOTIDE SEQUENCE [LARGE SCALE GENOMIC DNA]</scope>
    <source>
        <strain evidence="2 3">323S2</strain>
    </source>
</reference>
<evidence type="ECO:0000313" key="3">
    <source>
        <dbReference type="Proteomes" id="UP000564836"/>
    </source>
</evidence>
<protein>
    <submittedName>
        <fullName evidence="1">Uncharacterized protein</fullName>
    </submittedName>
</protein>
<evidence type="ECO:0000313" key="1">
    <source>
        <dbReference type="EMBL" id="NYY94429.1"/>
    </source>
</evidence>
<dbReference type="Proteomes" id="UP000564836">
    <property type="component" value="Chromosome"/>
</dbReference>
<dbReference type="EMBL" id="CP088280">
    <property type="protein sequence ID" value="UGX98724.1"/>
    <property type="molecule type" value="Genomic_DNA"/>
</dbReference>
<sequence length="141" mass="14155">MTMAPRTAYRQPQAGGQGFARTKKVFGGPTITLVAGDVALNAQTAIARVPKGFILQSIGGTVGDLDTGAALMVALGDAGNNARFFAANAIGQAGGAMPALVAGSVGYEFPDDTDILLTSTVAAAGLGPTPTINLLLEGYMK</sequence>
<accession>A0A7Z0TUP5</accession>
<evidence type="ECO:0000313" key="2">
    <source>
        <dbReference type="EMBL" id="UGX98724.1"/>
    </source>
</evidence>